<name>A0A6J1NI73_BICAN</name>
<comment type="similarity">
    <text evidence="6">Belongs to the insect chemoreceptor superfamily. Gustatory receptor (GR) family.</text>
</comment>
<feature type="transmembrane region" description="Helical" evidence="6">
    <location>
        <begin position="165"/>
        <end position="184"/>
    </location>
</feature>
<dbReference type="Pfam" id="PF08395">
    <property type="entry name" value="7tm_7"/>
    <property type="match status" value="1"/>
</dbReference>
<feature type="transmembrane region" description="Helical" evidence="6">
    <location>
        <begin position="393"/>
        <end position="411"/>
    </location>
</feature>
<keyword evidence="5 6" id="KW-0472">Membrane</keyword>
<evidence type="ECO:0000313" key="8">
    <source>
        <dbReference type="RefSeq" id="XP_023942836.1"/>
    </source>
</evidence>
<dbReference type="OrthoDB" id="6513574at2759"/>
<protein>
    <recommendedName>
        <fullName evidence="6">Gustatory receptor</fullName>
    </recommendedName>
</protein>
<keyword evidence="6" id="KW-0675">Receptor</keyword>
<keyword evidence="3 6" id="KW-0812">Transmembrane</keyword>
<dbReference type="RefSeq" id="XP_023942836.1">
    <property type="nucleotide sequence ID" value="XM_024087068.2"/>
</dbReference>
<evidence type="ECO:0000256" key="1">
    <source>
        <dbReference type="ARBA" id="ARBA00004651"/>
    </source>
</evidence>
<comment type="subcellular location">
    <subcellularLocation>
        <location evidence="1 6">Cell membrane</location>
        <topology evidence="1 6">Multi-pass membrane protein</topology>
    </subcellularLocation>
</comment>
<reference evidence="8" key="1">
    <citation type="submission" date="2025-08" db="UniProtKB">
        <authorList>
            <consortium name="RefSeq"/>
        </authorList>
    </citation>
    <scope>IDENTIFICATION</scope>
</reference>
<dbReference type="GO" id="GO:0005886">
    <property type="term" value="C:plasma membrane"/>
    <property type="evidence" value="ECO:0007669"/>
    <property type="project" value="UniProtKB-SubCell"/>
</dbReference>
<dbReference type="KEGG" id="bany:112049253"/>
<dbReference type="GeneID" id="112049253"/>
<organism evidence="7 8">
    <name type="scientific">Bicyclus anynana</name>
    <name type="common">Squinting bush brown butterfly</name>
    <dbReference type="NCBI Taxonomy" id="110368"/>
    <lineage>
        <taxon>Eukaryota</taxon>
        <taxon>Metazoa</taxon>
        <taxon>Ecdysozoa</taxon>
        <taxon>Arthropoda</taxon>
        <taxon>Hexapoda</taxon>
        <taxon>Insecta</taxon>
        <taxon>Pterygota</taxon>
        <taxon>Neoptera</taxon>
        <taxon>Endopterygota</taxon>
        <taxon>Lepidoptera</taxon>
        <taxon>Glossata</taxon>
        <taxon>Ditrysia</taxon>
        <taxon>Papilionoidea</taxon>
        <taxon>Nymphalidae</taxon>
        <taxon>Satyrinae</taxon>
        <taxon>Satyrini</taxon>
        <taxon>Mycalesina</taxon>
        <taxon>Bicyclus</taxon>
    </lineage>
</organism>
<comment type="caution">
    <text evidence="6">Lacks conserved residue(s) required for the propagation of feature annotation.</text>
</comment>
<evidence type="ECO:0000256" key="3">
    <source>
        <dbReference type="ARBA" id="ARBA00022692"/>
    </source>
</evidence>
<evidence type="ECO:0000256" key="5">
    <source>
        <dbReference type="ARBA" id="ARBA00023136"/>
    </source>
</evidence>
<dbReference type="Proteomes" id="UP001652582">
    <property type="component" value="Chromosome 14"/>
</dbReference>
<dbReference type="InterPro" id="IPR013604">
    <property type="entry name" value="7TM_chemorcpt"/>
</dbReference>
<dbReference type="GO" id="GO:0007165">
    <property type="term" value="P:signal transduction"/>
    <property type="evidence" value="ECO:0007669"/>
    <property type="project" value="UniProtKB-KW"/>
</dbReference>
<sequence>MVSSDIKYRNYMHDIYNTFSPLNWLLEIFSLDCIRSEDNKKSKSYWVVFRNVLTASFLTGVNIYTLYYKFNWLYSNLVTSVIYTDVLQMVYDIFQYIVDLYFAHKYGSDVFHEYVLHYAYIDGTFGTEYYSSVKKRITKVMIFIISMWGSSNLCDFLIWGNGLGFLAASVFSVAYVYMLIKILTNLHVTLHVLQIESRLRVIGDLIQDYYCGSVSCTARIEDAVIKKNWFYYHKTKLSSQVHPVTNVCHQDSSDVKRLSRCYLLLTEQVYFINRMFGLRILLNCLSLLIDMVRFTNLTVRILLGTQHTGYTQAFFPSISTFWRSLTCIIVIVSLVNHCEDTYRQRERIIALIQHLVMNRTLDEKMLAAYIELRGLVQSQPINFHMAHLMRIDYPLLISITSLFVTYTIILIQSI</sequence>
<feature type="transmembrane region" description="Helical" evidence="6">
    <location>
        <begin position="45"/>
        <end position="67"/>
    </location>
</feature>
<keyword evidence="2 6" id="KW-1003">Cell membrane</keyword>
<evidence type="ECO:0000256" key="2">
    <source>
        <dbReference type="ARBA" id="ARBA00022475"/>
    </source>
</evidence>
<feature type="transmembrane region" description="Helical" evidence="6">
    <location>
        <begin position="314"/>
        <end position="335"/>
    </location>
</feature>
<comment type="function">
    <text evidence="6">Gustatory receptor which mediates acceptance or avoidance behavior, depending on its substrates.</text>
</comment>
<gene>
    <name evidence="8" type="primary">LOC112049253</name>
</gene>
<dbReference type="GO" id="GO:0050909">
    <property type="term" value="P:sensory perception of taste"/>
    <property type="evidence" value="ECO:0007669"/>
    <property type="project" value="InterPro"/>
</dbReference>
<evidence type="ECO:0000256" key="4">
    <source>
        <dbReference type="ARBA" id="ARBA00022989"/>
    </source>
</evidence>
<keyword evidence="7" id="KW-1185">Reference proteome</keyword>
<keyword evidence="6" id="KW-0807">Transducer</keyword>
<accession>A0A6J1NI73</accession>
<feature type="transmembrane region" description="Helical" evidence="6">
    <location>
        <begin position="276"/>
        <end position="294"/>
    </location>
</feature>
<evidence type="ECO:0000256" key="6">
    <source>
        <dbReference type="RuleBase" id="RU363108"/>
    </source>
</evidence>
<evidence type="ECO:0000313" key="7">
    <source>
        <dbReference type="Proteomes" id="UP001652582"/>
    </source>
</evidence>
<proteinExistence type="inferred from homology"/>
<keyword evidence="4 6" id="KW-1133">Transmembrane helix</keyword>
<dbReference type="AlphaFoldDB" id="A0A6J1NI73"/>